<dbReference type="Gene3D" id="3.40.140.10">
    <property type="entry name" value="Cytidine Deaminase, domain 2"/>
    <property type="match status" value="1"/>
</dbReference>
<evidence type="ECO:0000256" key="2">
    <source>
        <dbReference type="ARBA" id="ARBA00008568"/>
    </source>
</evidence>
<dbReference type="InterPro" id="IPR037518">
    <property type="entry name" value="MPN"/>
</dbReference>
<evidence type="ECO:0000256" key="4">
    <source>
        <dbReference type="SAM" id="MobiDB-lite"/>
    </source>
</evidence>
<dbReference type="PANTHER" id="PTHR10540">
    <property type="entry name" value="EUKARYOTIC TRANSLATION INITIATION FACTOR 3 SUBUNIT F-RELATED"/>
    <property type="match status" value="1"/>
</dbReference>
<comment type="similarity">
    <text evidence="2">Belongs to the peptidase M67A family.</text>
</comment>
<feature type="compositionally biased region" description="Basic and acidic residues" evidence="4">
    <location>
        <begin position="322"/>
        <end position="340"/>
    </location>
</feature>
<reference evidence="6 7" key="1">
    <citation type="submission" date="2014-09" db="EMBL/GenBank/DDBJ databases">
        <authorList>
            <person name="Magalhaes I.L.F."/>
            <person name="Oliveira U."/>
            <person name="Santos F.R."/>
            <person name="Vidigal T.H.D.A."/>
            <person name="Brescovit A.D."/>
            <person name="Santos A.J."/>
        </authorList>
    </citation>
    <scope>NUCLEOTIDE SEQUENCE [LARGE SCALE GENOMIC DNA]</scope>
</reference>
<dbReference type="InterPro" id="IPR000555">
    <property type="entry name" value="JAMM/MPN+_dom"/>
</dbReference>
<comment type="function">
    <text evidence="1">Acts as a regulatory subunit of the 26S proteasome which is involved in the ATP-dependent degradation of ubiquitinated proteins.</text>
</comment>
<dbReference type="Pfam" id="PF13012">
    <property type="entry name" value="MitMem_reg"/>
    <property type="match status" value="1"/>
</dbReference>
<dbReference type="SMART" id="SM00232">
    <property type="entry name" value="JAB_MPN"/>
    <property type="match status" value="1"/>
</dbReference>
<sequence length="340" mass="36923">MPTATSTPAASGSTSEQPVVLSTISQQVNVHPLVLLSVTDHASRAATGGRKRVVGVLLGQDDGKVVNVANSFAVPFEEDEGAGSEGKSTWFLDHDYITSMMEMCKKVNAREKIIGWYHTGPRLRASDLDINDLMKRFMPKPVMVIVDPRSRDTGIPTDAYIAIEEIKEDGTAAQKTFVHVPSSIVAEESEEIGVEHLLRDIRDTTTVGTLSTRVGAQLSSLRGLLARLLEIQNYLELVSLGKMPVNHEILFNVQDIFNLLDRTTEAQHFSTATNDQMLVIYLSSLIRAVIALHALVENRAQNAKGEEEDGTAAGEANGTSGGKKEIGDGKTSQKEGEKKK</sequence>
<dbReference type="GO" id="GO:0008541">
    <property type="term" value="C:proteasome regulatory particle, lid subcomplex"/>
    <property type="evidence" value="ECO:0007669"/>
    <property type="project" value="UniProtKB-ARBA"/>
</dbReference>
<dbReference type="OrthoDB" id="10256771at2759"/>
<evidence type="ECO:0000256" key="3">
    <source>
        <dbReference type="ARBA" id="ARBA00022942"/>
    </source>
</evidence>
<accession>A0A0P1BB82</accession>
<dbReference type="InterPro" id="IPR033858">
    <property type="entry name" value="MPN_RPN7_8"/>
</dbReference>
<keyword evidence="3" id="KW-0647">Proteasome</keyword>
<feature type="domain" description="MPN" evidence="5">
    <location>
        <begin position="28"/>
        <end position="166"/>
    </location>
</feature>
<dbReference type="Proteomes" id="UP000054845">
    <property type="component" value="Unassembled WGS sequence"/>
</dbReference>
<dbReference type="PROSITE" id="PS50249">
    <property type="entry name" value="MPN"/>
    <property type="match status" value="1"/>
</dbReference>
<dbReference type="GO" id="GO:0008237">
    <property type="term" value="F:metallopeptidase activity"/>
    <property type="evidence" value="ECO:0007669"/>
    <property type="project" value="InterPro"/>
</dbReference>
<dbReference type="FunFam" id="3.40.140.10:FF:000004">
    <property type="entry name" value="26S proteasome regulatory subunit rpn-8"/>
    <property type="match status" value="1"/>
</dbReference>
<feature type="region of interest" description="Disordered" evidence="4">
    <location>
        <begin position="301"/>
        <end position="340"/>
    </location>
</feature>
<dbReference type="Pfam" id="PF01398">
    <property type="entry name" value="JAB"/>
    <property type="match status" value="1"/>
</dbReference>
<name>A0A0P1BB82_9BASI</name>
<evidence type="ECO:0000256" key="1">
    <source>
        <dbReference type="ARBA" id="ARBA00002187"/>
    </source>
</evidence>
<organism evidence="6 7">
    <name type="scientific">Ceraceosorus bombacis</name>
    <dbReference type="NCBI Taxonomy" id="401625"/>
    <lineage>
        <taxon>Eukaryota</taxon>
        <taxon>Fungi</taxon>
        <taxon>Dikarya</taxon>
        <taxon>Basidiomycota</taxon>
        <taxon>Ustilaginomycotina</taxon>
        <taxon>Exobasidiomycetes</taxon>
        <taxon>Ceraceosorales</taxon>
        <taxon>Ceraceosoraceae</taxon>
        <taxon>Ceraceosorus</taxon>
    </lineage>
</organism>
<dbReference type="EMBL" id="CCYA01000217">
    <property type="protein sequence ID" value="CEH13293.1"/>
    <property type="molecule type" value="Genomic_DNA"/>
</dbReference>
<dbReference type="CDD" id="cd08062">
    <property type="entry name" value="MPN_RPN7_8"/>
    <property type="match status" value="1"/>
</dbReference>
<evidence type="ECO:0000313" key="6">
    <source>
        <dbReference type="EMBL" id="CEH13293.1"/>
    </source>
</evidence>
<dbReference type="STRING" id="401625.A0A0P1BB82"/>
<evidence type="ECO:0000259" key="5">
    <source>
        <dbReference type="PROSITE" id="PS50249"/>
    </source>
</evidence>
<keyword evidence="7" id="KW-1185">Reference proteome</keyword>
<dbReference type="AlphaFoldDB" id="A0A0P1BB82"/>
<evidence type="ECO:0000313" key="7">
    <source>
        <dbReference type="Proteomes" id="UP000054845"/>
    </source>
</evidence>
<dbReference type="GO" id="GO:0043161">
    <property type="term" value="P:proteasome-mediated ubiquitin-dependent protein catabolic process"/>
    <property type="evidence" value="ECO:0007669"/>
    <property type="project" value="TreeGrafter"/>
</dbReference>
<proteinExistence type="inferred from homology"/>
<protein>
    <submittedName>
        <fullName evidence="6">Mov34-domain-containing protein</fullName>
    </submittedName>
</protein>
<dbReference type="InterPro" id="IPR024969">
    <property type="entry name" value="EIF3F/CSN6-like_C"/>
</dbReference>
<dbReference type="PANTHER" id="PTHR10540:SF7">
    <property type="entry name" value="26S PROTEASOME NON-ATPASE REGULATORY SUBUNIT 7"/>
    <property type="match status" value="1"/>
</dbReference>